<keyword evidence="3" id="KW-1185">Reference proteome</keyword>
<organism evidence="2 3">
    <name type="scientific">Sphingomonas xanthus</name>
    <dbReference type="NCBI Taxonomy" id="2594473"/>
    <lineage>
        <taxon>Bacteria</taxon>
        <taxon>Pseudomonadati</taxon>
        <taxon>Pseudomonadota</taxon>
        <taxon>Alphaproteobacteria</taxon>
        <taxon>Sphingomonadales</taxon>
        <taxon>Sphingomonadaceae</taxon>
        <taxon>Sphingomonas</taxon>
    </lineage>
</organism>
<keyword evidence="1" id="KW-0732">Signal</keyword>
<sequence length="304" mass="34258">MMLRAAVAVLACVAFAAPSYAQNAKLRHSIGTDISFSSDAEGTEVVRLGVNADWRFRSSDDYLGVRLERNFYRVSEGERDSDRRLYLRVAKPVGNWKANATVGTDGDTILGAATVVDESPLRKEFFVERDKVETRQGVSRPIYHTFAGAAVDVPVDETTQVTLVGGVQAFTGENVRLHARGNFIKVVKSDWGLSLQLRSRYFHNSEPREYDYYSPKWYAEVIPVIQMRRFRGGWRYVAAAGFGVQRDSDSAWRQSRYLNLRVSSPQNRQGWVGKAELTYTNLPVTSAAERYSYVRVMGGLARNF</sequence>
<feature type="chain" id="PRO_5022183923" evidence="1">
    <location>
        <begin position="22"/>
        <end position="304"/>
    </location>
</feature>
<name>A0A516INQ8_9SPHN</name>
<proteinExistence type="predicted"/>
<gene>
    <name evidence="2" type="ORF">FMM02_00040</name>
</gene>
<feature type="signal peptide" evidence="1">
    <location>
        <begin position="1"/>
        <end position="21"/>
    </location>
</feature>
<dbReference type="OrthoDB" id="6675128at2"/>
<reference evidence="2 3" key="1">
    <citation type="submission" date="2019-07" db="EMBL/GenBank/DDBJ databases">
        <title>Sphingomonas AE3 Genome sequencing and assembly.</title>
        <authorList>
            <person name="Kim H."/>
        </authorList>
    </citation>
    <scope>NUCLEOTIDE SEQUENCE [LARGE SCALE GENOMIC DNA]</scope>
    <source>
        <strain evidence="2 3">AE3</strain>
    </source>
</reference>
<dbReference type="Proteomes" id="UP000321857">
    <property type="component" value="Chromosome"/>
</dbReference>
<evidence type="ECO:0000313" key="3">
    <source>
        <dbReference type="Proteomes" id="UP000321857"/>
    </source>
</evidence>
<dbReference type="KEGG" id="sxa:FMM02_00040"/>
<evidence type="ECO:0000256" key="1">
    <source>
        <dbReference type="SAM" id="SignalP"/>
    </source>
</evidence>
<evidence type="ECO:0000313" key="2">
    <source>
        <dbReference type="EMBL" id="QDP18486.1"/>
    </source>
</evidence>
<dbReference type="RefSeq" id="WP_147492949.1">
    <property type="nucleotide sequence ID" value="NZ_CP041659.1"/>
</dbReference>
<dbReference type="AlphaFoldDB" id="A0A516INQ8"/>
<protein>
    <submittedName>
        <fullName evidence="2">Uncharacterized protein</fullName>
    </submittedName>
</protein>
<dbReference type="EMBL" id="CP041659">
    <property type="protein sequence ID" value="QDP18486.1"/>
    <property type="molecule type" value="Genomic_DNA"/>
</dbReference>
<accession>A0A516INQ8</accession>